<comment type="caution">
    <text evidence="1">The sequence shown here is derived from an EMBL/GenBank/DDBJ whole genome shotgun (WGS) entry which is preliminary data.</text>
</comment>
<evidence type="ECO:0000313" key="1">
    <source>
        <dbReference type="EMBL" id="KAJ7741179.1"/>
    </source>
</evidence>
<organism evidence="1 2">
    <name type="scientific">Mycena maculata</name>
    <dbReference type="NCBI Taxonomy" id="230809"/>
    <lineage>
        <taxon>Eukaryota</taxon>
        <taxon>Fungi</taxon>
        <taxon>Dikarya</taxon>
        <taxon>Basidiomycota</taxon>
        <taxon>Agaricomycotina</taxon>
        <taxon>Agaricomycetes</taxon>
        <taxon>Agaricomycetidae</taxon>
        <taxon>Agaricales</taxon>
        <taxon>Marasmiineae</taxon>
        <taxon>Mycenaceae</taxon>
        <taxon>Mycena</taxon>
    </lineage>
</organism>
<reference evidence="1" key="1">
    <citation type="submission" date="2023-03" db="EMBL/GenBank/DDBJ databases">
        <title>Massive genome expansion in bonnet fungi (Mycena s.s.) driven by repeated elements and novel gene families across ecological guilds.</title>
        <authorList>
            <consortium name="Lawrence Berkeley National Laboratory"/>
            <person name="Harder C.B."/>
            <person name="Miyauchi S."/>
            <person name="Viragh M."/>
            <person name="Kuo A."/>
            <person name="Thoen E."/>
            <person name="Andreopoulos B."/>
            <person name="Lu D."/>
            <person name="Skrede I."/>
            <person name="Drula E."/>
            <person name="Henrissat B."/>
            <person name="Morin E."/>
            <person name="Kohler A."/>
            <person name="Barry K."/>
            <person name="LaButti K."/>
            <person name="Morin E."/>
            <person name="Salamov A."/>
            <person name="Lipzen A."/>
            <person name="Mereny Z."/>
            <person name="Hegedus B."/>
            <person name="Baldrian P."/>
            <person name="Stursova M."/>
            <person name="Weitz H."/>
            <person name="Taylor A."/>
            <person name="Grigoriev I.V."/>
            <person name="Nagy L.G."/>
            <person name="Martin F."/>
            <person name="Kauserud H."/>
        </authorList>
    </citation>
    <scope>NUCLEOTIDE SEQUENCE</scope>
    <source>
        <strain evidence="1">CBHHK188m</strain>
    </source>
</reference>
<name>A0AAD7N133_9AGAR</name>
<evidence type="ECO:0000313" key="2">
    <source>
        <dbReference type="Proteomes" id="UP001215280"/>
    </source>
</evidence>
<proteinExistence type="predicted"/>
<gene>
    <name evidence="1" type="ORF">DFH07DRAFT_981741</name>
</gene>
<dbReference type="AlphaFoldDB" id="A0AAD7N133"/>
<dbReference type="Proteomes" id="UP001215280">
    <property type="component" value="Unassembled WGS sequence"/>
</dbReference>
<keyword evidence="2" id="KW-1185">Reference proteome</keyword>
<protein>
    <submittedName>
        <fullName evidence="1">Uncharacterized protein</fullName>
    </submittedName>
</protein>
<accession>A0AAD7N133</accession>
<dbReference type="EMBL" id="JARJLG010000124">
    <property type="protein sequence ID" value="KAJ7741179.1"/>
    <property type="molecule type" value="Genomic_DNA"/>
</dbReference>
<sequence>MFAPSASTKSARAAARERITELDAEIESLQRLLEARLFERDKHQAELDTYIYPVLTLPPEITSEIFTHFLPAAALSPPTLWNAIELHIDDPKLNEYQLPLLETWLTRSGGCPLSIALLCDYPTTISTGAFVEAIVCHASRWQEIELELPYEELRHVTGIMPLLHTLAVGPNGELKEEAPVSAPVVLCTQAPNLKEAMLLDCFNPFCITLPWSQITKLTATAMYDSEAVAILRGPGGV</sequence>